<comment type="caution">
    <text evidence="1">The sequence shown here is derived from an EMBL/GenBank/DDBJ whole genome shotgun (WGS) entry which is preliminary data.</text>
</comment>
<dbReference type="Proteomes" id="UP001497382">
    <property type="component" value="Unassembled WGS sequence"/>
</dbReference>
<gene>
    <name evidence="1" type="ORF">LARSCL_LOCUS17361</name>
</gene>
<keyword evidence="2" id="KW-1185">Reference proteome</keyword>
<organism evidence="1 2">
    <name type="scientific">Larinioides sclopetarius</name>
    <dbReference type="NCBI Taxonomy" id="280406"/>
    <lineage>
        <taxon>Eukaryota</taxon>
        <taxon>Metazoa</taxon>
        <taxon>Ecdysozoa</taxon>
        <taxon>Arthropoda</taxon>
        <taxon>Chelicerata</taxon>
        <taxon>Arachnida</taxon>
        <taxon>Araneae</taxon>
        <taxon>Araneomorphae</taxon>
        <taxon>Entelegynae</taxon>
        <taxon>Araneoidea</taxon>
        <taxon>Araneidae</taxon>
        <taxon>Larinioides</taxon>
    </lineage>
</organism>
<evidence type="ECO:0000313" key="1">
    <source>
        <dbReference type="EMBL" id="CAL1291917.1"/>
    </source>
</evidence>
<dbReference type="AlphaFoldDB" id="A0AAV2B7R9"/>
<protein>
    <submittedName>
        <fullName evidence="1">Uncharacterized protein</fullName>
    </submittedName>
</protein>
<reference evidence="1 2" key="1">
    <citation type="submission" date="2024-04" db="EMBL/GenBank/DDBJ databases">
        <authorList>
            <person name="Rising A."/>
            <person name="Reimegard J."/>
            <person name="Sonavane S."/>
            <person name="Akerstrom W."/>
            <person name="Nylinder S."/>
            <person name="Hedman E."/>
            <person name="Kallberg Y."/>
        </authorList>
    </citation>
    <scope>NUCLEOTIDE SEQUENCE [LARGE SCALE GENOMIC DNA]</scope>
</reference>
<proteinExistence type="predicted"/>
<name>A0AAV2B7R9_9ARAC</name>
<evidence type="ECO:0000313" key="2">
    <source>
        <dbReference type="Proteomes" id="UP001497382"/>
    </source>
</evidence>
<accession>A0AAV2B7R9</accession>
<dbReference type="EMBL" id="CAXIEN010000295">
    <property type="protein sequence ID" value="CAL1291917.1"/>
    <property type="molecule type" value="Genomic_DNA"/>
</dbReference>
<sequence>MKYTINDPHNRGTTHVTETHIVSNKEMHGAEAEAAMKKLMGSMGNGGHDAGFQNFVKGMGLPFY</sequence>